<organism evidence="6 7">
    <name type="scientific">Cereibacter johrii</name>
    <dbReference type="NCBI Taxonomy" id="445629"/>
    <lineage>
        <taxon>Bacteria</taxon>
        <taxon>Pseudomonadati</taxon>
        <taxon>Pseudomonadota</taxon>
        <taxon>Alphaproteobacteria</taxon>
        <taxon>Rhodobacterales</taxon>
        <taxon>Paracoccaceae</taxon>
        <taxon>Cereibacter</taxon>
    </lineage>
</organism>
<comment type="caution">
    <text evidence="6">The sequence shown here is derived from an EMBL/GenBank/DDBJ whole genome shotgun (WGS) entry which is preliminary data.</text>
</comment>
<keyword evidence="1" id="KW-0805">Transcription regulation</keyword>
<dbReference type="Proteomes" id="UP000240800">
    <property type="component" value="Unassembled WGS sequence"/>
</dbReference>
<dbReference type="InterPro" id="IPR014710">
    <property type="entry name" value="RmlC-like_jellyroll"/>
</dbReference>
<dbReference type="InterPro" id="IPR012318">
    <property type="entry name" value="HTH_CRP"/>
</dbReference>
<evidence type="ECO:0000256" key="2">
    <source>
        <dbReference type="ARBA" id="ARBA00023125"/>
    </source>
</evidence>
<evidence type="ECO:0000259" key="5">
    <source>
        <dbReference type="PROSITE" id="PS51063"/>
    </source>
</evidence>
<dbReference type="PROSITE" id="PS51063">
    <property type="entry name" value="HTH_CRP_2"/>
    <property type="match status" value="1"/>
</dbReference>
<dbReference type="PRINTS" id="PR00034">
    <property type="entry name" value="HTHCRP"/>
</dbReference>
<dbReference type="SUPFAM" id="SSF46785">
    <property type="entry name" value="Winged helix' DNA-binding domain"/>
    <property type="match status" value="1"/>
</dbReference>
<dbReference type="PANTHER" id="PTHR24567:SF28">
    <property type="entry name" value="LISTERIOLYSIN REGULATORY PROTEIN"/>
    <property type="match status" value="1"/>
</dbReference>
<reference evidence="6 7" key="1">
    <citation type="submission" date="2018-04" db="EMBL/GenBank/DDBJ databases">
        <title>Genomic Encyclopedia of Type Strains, Phase III (KMG-III): the genomes of soil and plant-associated and newly described type strains.</title>
        <authorList>
            <person name="Whitman W."/>
        </authorList>
    </citation>
    <scope>NUCLEOTIDE SEQUENCE [LARGE SCALE GENOMIC DNA]</scope>
    <source>
        <strain evidence="6 7">JA192</strain>
    </source>
</reference>
<name>A0ABX5JE19_9RHOB</name>
<accession>A0ABX5JE19</accession>
<dbReference type="CDD" id="cd00092">
    <property type="entry name" value="HTH_CRP"/>
    <property type="match status" value="1"/>
</dbReference>
<keyword evidence="3" id="KW-0804">Transcription</keyword>
<dbReference type="InterPro" id="IPR000595">
    <property type="entry name" value="cNMP-bd_dom"/>
</dbReference>
<evidence type="ECO:0000313" key="6">
    <source>
        <dbReference type="EMBL" id="PTM80575.1"/>
    </source>
</evidence>
<evidence type="ECO:0000313" key="7">
    <source>
        <dbReference type="Proteomes" id="UP000240800"/>
    </source>
</evidence>
<proteinExistence type="predicted"/>
<dbReference type="InterPro" id="IPR050397">
    <property type="entry name" value="Env_Response_Regulators"/>
</dbReference>
<keyword evidence="7" id="KW-1185">Reference proteome</keyword>
<dbReference type="Pfam" id="PF00027">
    <property type="entry name" value="cNMP_binding"/>
    <property type="match status" value="1"/>
</dbReference>
<evidence type="ECO:0000259" key="4">
    <source>
        <dbReference type="PROSITE" id="PS50042"/>
    </source>
</evidence>
<dbReference type="SUPFAM" id="SSF51206">
    <property type="entry name" value="cAMP-binding domain-like"/>
    <property type="match status" value="1"/>
</dbReference>
<feature type="domain" description="Cyclic nucleotide-binding" evidence="4">
    <location>
        <begin position="72"/>
        <end position="161"/>
    </location>
</feature>
<gene>
    <name evidence="6" type="ORF">C8J29_102657</name>
</gene>
<dbReference type="Pfam" id="PF13545">
    <property type="entry name" value="HTH_Crp_2"/>
    <property type="match status" value="1"/>
</dbReference>
<dbReference type="EMBL" id="PZZW01000002">
    <property type="protein sequence ID" value="PTM80575.1"/>
    <property type="molecule type" value="Genomic_DNA"/>
</dbReference>
<protein>
    <submittedName>
        <fullName evidence="6">CRP-like cAMP-binding protein</fullName>
    </submittedName>
</protein>
<dbReference type="InterPro" id="IPR036390">
    <property type="entry name" value="WH_DNA-bd_sf"/>
</dbReference>
<evidence type="ECO:0000256" key="3">
    <source>
        <dbReference type="ARBA" id="ARBA00023163"/>
    </source>
</evidence>
<dbReference type="SMART" id="SM00100">
    <property type="entry name" value="cNMP"/>
    <property type="match status" value="1"/>
</dbReference>
<dbReference type="Gene3D" id="1.10.10.10">
    <property type="entry name" value="Winged helix-like DNA-binding domain superfamily/Winged helix DNA-binding domain"/>
    <property type="match status" value="1"/>
</dbReference>
<keyword evidence="2" id="KW-0238">DNA-binding</keyword>
<feature type="domain" description="HTH crp-type" evidence="5">
    <location>
        <begin position="206"/>
        <end position="279"/>
    </location>
</feature>
<dbReference type="InterPro" id="IPR018490">
    <property type="entry name" value="cNMP-bd_dom_sf"/>
</dbReference>
<dbReference type="PANTHER" id="PTHR24567">
    <property type="entry name" value="CRP FAMILY TRANSCRIPTIONAL REGULATORY PROTEIN"/>
    <property type="match status" value="1"/>
</dbReference>
<dbReference type="CDD" id="cd00038">
    <property type="entry name" value="CAP_ED"/>
    <property type="match status" value="1"/>
</dbReference>
<dbReference type="Gene3D" id="2.60.120.10">
    <property type="entry name" value="Jelly Rolls"/>
    <property type="match status" value="1"/>
</dbReference>
<dbReference type="SMART" id="SM00419">
    <property type="entry name" value="HTH_CRP"/>
    <property type="match status" value="1"/>
</dbReference>
<sequence length="291" mass="31980">MPPPSEVPAHRDAGGRFDCWCDGQALLRDAMPDLVRLSLSCPRNGSLSLCCRKFGTGFVNKLDESLLTKLPPFSRLDRPQIRTILDQAVPRRYDEGTTVFGEGMEAERFYLLLDGTIRVVRTTPTGEQIIALHIGPGQLFGIAPALARDTYPATAVAAADCVTLSWPVRLWADFTANYPGFATESYRTLGARLGEMQSRITELATQQVEQRVAACLLRLVNQSGRKVETGIEISFPITRQNISEMTGTTLHTVSRLLSAWEREGIVESARRRIVVTAPHRLVVLSGASGQA</sequence>
<evidence type="ECO:0000256" key="1">
    <source>
        <dbReference type="ARBA" id="ARBA00023015"/>
    </source>
</evidence>
<dbReference type="InterPro" id="IPR036388">
    <property type="entry name" value="WH-like_DNA-bd_sf"/>
</dbReference>
<dbReference type="PROSITE" id="PS50042">
    <property type="entry name" value="CNMP_BINDING_3"/>
    <property type="match status" value="1"/>
</dbReference>